<accession>A0A0A0RVJ3</accession>
<proteinExistence type="predicted"/>
<dbReference type="KEGG" id="vg:24608794"/>
<dbReference type="RefSeq" id="YP_009152837.1">
    <property type="nucleotide sequence ID" value="NC_027394.1"/>
</dbReference>
<evidence type="ECO:0000313" key="1">
    <source>
        <dbReference type="EMBL" id="AIW03723.1"/>
    </source>
</evidence>
<organism evidence="1 2">
    <name type="scientific">Bacillus phage Pookie</name>
    <dbReference type="NCBI Taxonomy" id="1540093"/>
    <lineage>
        <taxon>Viruses</taxon>
        <taxon>Duplodnaviria</taxon>
        <taxon>Heunggongvirae</taxon>
        <taxon>Uroviricota</taxon>
        <taxon>Caudoviricetes</taxon>
        <taxon>Pagevirus</taxon>
        <taxon>Pagevirus pookie</taxon>
    </lineage>
</organism>
<dbReference type="GeneID" id="24608794"/>
<protein>
    <submittedName>
        <fullName evidence="1">Uncharacterized protein</fullName>
    </submittedName>
</protein>
<name>A0A0A0RVJ3_9CAUD</name>
<sequence>MNETTFVVTLLIAGPMEERENPCFCFDSFQDVCNFMKLCFANGYVVEVAEVPNDKK</sequence>
<reference evidence="1 2" key="1">
    <citation type="journal article" date="2015" name="Genome Announc.">
        <title>Complete Genome of Bacillus megaterium Podophage Pookie.</title>
        <authorList>
            <person name="Ladzekpo T.N."/>
            <person name="DeCrescenzo A.J."/>
            <person name="Hernandez A.C."/>
            <person name="Kuty Everett G.F."/>
        </authorList>
    </citation>
    <scope>NUCLEOTIDE SEQUENCE [LARGE SCALE GENOMIC DNA]</scope>
</reference>
<dbReference type="Proteomes" id="UP000030209">
    <property type="component" value="Segment"/>
</dbReference>
<dbReference type="EMBL" id="KM236248">
    <property type="protein sequence ID" value="AIW03723.1"/>
    <property type="molecule type" value="Genomic_DNA"/>
</dbReference>
<gene>
    <name evidence="1" type="ORF">CPT_Pookie38</name>
</gene>
<evidence type="ECO:0000313" key="2">
    <source>
        <dbReference type="Proteomes" id="UP000030209"/>
    </source>
</evidence>
<keyword evidence="2" id="KW-1185">Reference proteome</keyword>